<dbReference type="InterPro" id="IPR010982">
    <property type="entry name" value="Lambda_DNA-bd_dom_sf"/>
</dbReference>
<dbReference type="Proteomes" id="UP000185779">
    <property type="component" value="Unassembled WGS sequence"/>
</dbReference>
<sequence>MKVKYLMGVADELISEVFGSNKEFSSLLRRTIKQRLGMTVGEFSERSGIPVSTLYKILSGERDPNLRTLRRIINTIKEIEGVKKGRFIAVIASRGILDNIEMREVSFGDKSLDIREYAVTTMEDAIIAAVQAERDGAAALVCAPICSPTVEKIIKIPVATIKPKGSVIEAIKLAVRKAD</sequence>
<dbReference type="SMART" id="SM00530">
    <property type="entry name" value="HTH_XRE"/>
    <property type="match status" value="1"/>
</dbReference>
<protein>
    <submittedName>
        <fullName evidence="2">Transcriptional regulator</fullName>
    </submittedName>
</protein>
<organism evidence="2 3">
    <name type="scientific">Candidatus Syntropharchaeum butanivorans</name>
    <dbReference type="NCBI Taxonomy" id="1839936"/>
    <lineage>
        <taxon>Archaea</taxon>
        <taxon>Methanobacteriati</taxon>
        <taxon>Methanobacteriota</taxon>
        <taxon>Stenosarchaea group</taxon>
        <taxon>Methanomicrobia</taxon>
        <taxon>Methanosarcinales</taxon>
        <taxon>ANME-2 cluster</taxon>
        <taxon>Candidatus Syntropharchaeum</taxon>
    </lineage>
</organism>
<dbReference type="Gene3D" id="1.10.260.40">
    <property type="entry name" value="lambda repressor-like DNA-binding domains"/>
    <property type="match status" value="1"/>
</dbReference>
<feature type="domain" description="HTH cro/C1-type" evidence="1">
    <location>
        <begin position="28"/>
        <end position="82"/>
    </location>
</feature>
<dbReference type="Pfam" id="PF01381">
    <property type="entry name" value="HTH_3"/>
    <property type="match status" value="1"/>
</dbReference>
<evidence type="ECO:0000313" key="3">
    <source>
        <dbReference type="Proteomes" id="UP000185779"/>
    </source>
</evidence>
<dbReference type="GO" id="GO:0003677">
    <property type="term" value="F:DNA binding"/>
    <property type="evidence" value="ECO:0007669"/>
    <property type="project" value="InterPro"/>
</dbReference>
<name>A0A1F2P4R6_9EURY</name>
<dbReference type="PIRSF" id="PIRSF005978">
    <property type="entry name" value="HTH_MJ0621_prd"/>
    <property type="match status" value="1"/>
</dbReference>
<dbReference type="SUPFAM" id="SSF47413">
    <property type="entry name" value="lambda repressor-like DNA-binding domains"/>
    <property type="match status" value="1"/>
</dbReference>
<dbReference type="InterPro" id="IPR001387">
    <property type="entry name" value="Cro/C1-type_HTH"/>
</dbReference>
<proteinExistence type="predicted"/>
<dbReference type="STRING" id="1839936.SBU_000839"/>
<dbReference type="InterPro" id="IPR016472">
    <property type="entry name" value="Tscrpt_reg_MJ0621_prd"/>
</dbReference>
<keyword evidence="3" id="KW-1185">Reference proteome</keyword>
<accession>A0A1F2P4R6</accession>
<evidence type="ECO:0000259" key="1">
    <source>
        <dbReference type="PROSITE" id="PS50943"/>
    </source>
</evidence>
<dbReference type="CDD" id="cd00093">
    <property type="entry name" value="HTH_XRE"/>
    <property type="match status" value="1"/>
</dbReference>
<gene>
    <name evidence="2" type="ORF">SBU_000839</name>
</gene>
<dbReference type="AlphaFoldDB" id="A0A1F2P4R6"/>
<evidence type="ECO:0000313" key="2">
    <source>
        <dbReference type="EMBL" id="OFV66297.1"/>
    </source>
</evidence>
<reference evidence="2" key="1">
    <citation type="submission" date="2016-05" db="EMBL/GenBank/DDBJ databases">
        <title>Microbial consortia oxidize butane by reversing methanogenesis.</title>
        <authorList>
            <person name="Laso-Perez R."/>
            <person name="Richter M."/>
            <person name="Wegener G."/>
            <person name="Musat F."/>
        </authorList>
    </citation>
    <scope>NUCLEOTIDE SEQUENCE [LARGE SCALE GENOMIC DNA]</scope>
    <source>
        <strain evidence="2">BOX1</strain>
    </source>
</reference>
<dbReference type="PROSITE" id="PS50943">
    <property type="entry name" value="HTH_CROC1"/>
    <property type="match status" value="1"/>
</dbReference>
<dbReference type="EMBL" id="LYOR01000003">
    <property type="protein sequence ID" value="OFV66297.1"/>
    <property type="molecule type" value="Genomic_DNA"/>
</dbReference>
<comment type="caution">
    <text evidence="2">The sequence shown here is derived from an EMBL/GenBank/DDBJ whole genome shotgun (WGS) entry which is preliminary data.</text>
</comment>